<evidence type="ECO:0000256" key="2">
    <source>
        <dbReference type="ARBA" id="ARBA00022741"/>
    </source>
</evidence>
<evidence type="ECO:0000313" key="13">
    <source>
        <dbReference type="EMBL" id="SIT54710.1"/>
    </source>
</evidence>
<dbReference type="InterPro" id="IPR038726">
    <property type="entry name" value="PDDEXK_AddAB-type"/>
</dbReference>
<evidence type="ECO:0000313" key="14">
    <source>
        <dbReference type="Proteomes" id="UP000188388"/>
    </source>
</evidence>
<dbReference type="GO" id="GO:0003677">
    <property type="term" value="F:DNA binding"/>
    <property type="evidence" value="ECO:0007669"/>
    <property type="project" value="InterPro"/>
</dbReference>
<dbReference type="Gene3D" id="1.10.486.10">
    <property type="entry name" value="PCRA, domain 4"/>
    <property type="match status" value="1"/>
</dbReference>
<dbReference type="GO" id="GO:0005829">
    <property type="term" value="C:cytosol"/>
    <property type="evidence" value="ECO:0007669"/>
    <property type="project" value="TreeGrafter"/>
</dbReference>
<dbReference type="EMBL" id="FTPD01000010">
    <property type="protein sequence ID" value="SIT54710.1"/>
    <property type="molecule type" value="Genomic_DNA"/>
</dbReference>
<dbReference type="EC" id="5.6.2.4" evidence="8"/>
<reference evidence="14" key="1">
    <citation type="submission" date="2017-01" db="EMBL/GenBank/DDBJ databases">
        <authorList>
            <person name="Brunel B."/>
        </authorList>
    </citation>
    <scope>NUCLEOTIDE SEQUENCE [LARGE SCALE GENOMIC DNA]</scope>
</reference>
<dbReference type="Proteomes" id="UP000188388">
    <property type="component" value="Unassembled WGS sequence"/>
</dbReference>
<dbReference type="SUPFAM" id="SSF52540">
    <property type="entry name" value="P-loop containing nucleoside triphosphate hydrolases"/>
    <property type="match status" value="1"/>
</dbReference>
<feature type="domain" description="UvrD-like helicase ATP-binding" evidence="11">
    <location>
        <begin position="188"/>
        <end position="486"/>
    </location>
</feature>
<evidence type="ECO:0000256" key="1">
    <source>
        <dbReference type="ARBA" id="ARBA00009922"/>
    </source>
</evidence>
<dbReference type="RefSeq" id="WP_077376164.1">
    <property type="nucleotide sequence ID" value="NZ_FTPD01000010.1"/>
</dbReference>
<keyword evidence="5 10" id="KW-0067">ATP-binding</keyword>
<dbReference type="InterPro" id="IPR000212">
    <property type="entry name" value="DNA_helicase_UvrD/REP"/>
</dbReference>
<dbReference type="Gene3D" id="1.10.10.160">
    <property type="match status" value="1"/>
</dbReference>
<evidence type="ECO:0000256" key="10">
    <source>
        <dbReference type="PROSITE-ProRule" id="PRU00560"/>
    </source>
</evidence>
<evidence type="ECO:0000259" key="11">
    <source>
        <dbReference type="PROSITE" id="PS51198"/>
    </source>
</evidence>
<keyword evidence="4 10" id="KW-0347">Helicase</keyword>
<gene>
    <name evidence="13" type="ORF">BQ8794_180054</name>
</gene>
<protein>
    <recommendedName>
        <fullName evidence="8">DNA 3'-5' helicase</fullName>
        <ecNumber evidence="8">5.6.2.4</ecNumber>
    </recommendedName>
</protein>
<evidence type="ECO:0000256" key="7">
    <source>
        <dbReference type="ARBA" id="ARBA00034617"/>
    </source>
</evidence>
<name>A0A1R3V4A2_9HYPH</name>
<sequence length="1113" mass="121839">MDQFAAIRALARALRQEAALSDTLTSIEVARGAARHLGLTIRAHDPDYRELEGAHGALDRQFKFIFVRNDLPEDELAEVIAHEIGHFKVHSGSEKGYYPRSETNGGDPSQRIETYGIKERREAQANSFGRELVLPRPLAKRLFVEGMTATLISTGLKLRYETTLQQLADGLLLPDVQAAEAKPNASDNACNPSQGRAVDHRGKPFLLRAGPGTGKTKTLTARIVSLIRDKVPADKILALTFSNKAALELAERIQLAAGSGAVNVWTGTFHAFGLDTIRKHHTLFGVSDDPKVVDASEGVAMLEEALPALELKHYLNLYEPALVLRDILRAIARAKDELWSWTDYAHAAEKMRAAAQTDEQVVAAEKAYEVALVYEHYQKQLIADKAVDYGDLIMRPTLMMRADQDFRDGMRNRFTHVHIDEYQDVNRASAMLVREIVAEGNDLWVVGDARQSIYRFRGASAANIARFENDYSAGVRDGLEENYRSIKEIVDVYSAFGTTMKVSGFAGSSRLLAAMGAGADRPAIFPCADASAEMDILAGSIRELERQGVTLRSQTVLARSNGSLASFAEELEARGMPVLYLGPLFDRSEVRDLLSVLSLISDGAGTGLVRVAGLPEYDVPLDDVLKVIGQARTSEERLLDLLRNLENVDDLSPAGRAGLLVLARHLNGATQGSTPWLALSRFLFDTSQYVRTVLTGQSPSDDLRRVAVRQLLDALRVMPLHGKGTPIRRALDRIRHMIMLADERDLRQLPAELDGLDGVRLMTVHASKGLEFEAVHLPGLYAGAVPAANRPPACPAPMGMLGGEEEDAHEAEEECILFVAMSRAKKHLRLYRPTSRNGRTANPSRFLVRVPVKNGHLIAGVGRNTPLPDYRPIPLPAAPVELTADDIERYTACPRRFFYARVLGLSQRSKAGAYLEAHGCVQRVIAFVRDLGEGVEYDRAQAAAIFDQAWIDSGLDGHIFGPAYRKLTLSMLDRLHASAAGAATRTGRLSTAIGGEVLSVSVDRVVRDGDSHIARLFRSGRQSTGDADRLSATILLKAVEEALGPQAQVENHYLLLGSVLEIGQTKAKFDKRLGDCVSAIGSIRGGLYEPRQDDFRCPRCPYLFICAAPNGAA</sequence>
<keyword evidence="14" id="KW-1185">Reference proteome</keyword>
<feature type="binding site" evidence="10">
    <location>
        <begin position="209"/>
        <end position="216"/>
    </location>
    <ligand>
        <name>ATP</name>
        <dbReference type="ChEBI" id="CHEBI:30616"/>
    </ligand>
</feature>
<dbReference type="Gene3D" id="1.10.10.2910">
    <property type="match status" value="1"/>
</dbReference>
<evidence type="ECO:0000256" key="4">
    <source>
        <dbReference type="ARBA" id="ARBA00022806"/>
    </source>
</evidence>
<dbReference type="GO" id="GO:0016787">
    <property type="term" value="F:hydrolase activity"/>
    <property type="evidence" value="ECO:0007669"/>
    <property type="project" value="UniProtKB-UniRule"/>
</dbReference>
<dbReference type="InterPro" id="IPR014016">
    <property type="entry name" value="UvrD-like_ATP-bd"/>
</dbReference>
<dbReference type="GO" id="GO:0033202">
    <property type="term" value="C:DNA helicase complex"/>
    <property type="evidence" value="ECO:0007669"/>
    <property type="project" value="TreeGrafter"/>
</dbReference>
<comment type="catalytic activity">
    <reaction evidence="7">
        <text>Couples ATP hydrolysis with the unwinding of duplex DNA by translocating in the 3'-5' direction.</text>
        <dbReference type="EC" id="5.6.2.4"/>
    </reaction>
</comment>
<evidence type="ECO:0000256" key="8">
    <source>
        <dbReference type="ARBA" id="ARBA00034808"/>
    </source>
</evidence>
<dbReference type="PANTHER" id="PTHR11070">
    <property type="entry name" value="UVRD / RECB / PCRA DNA HELICASE FAMILY MEMBER"/>
    <property type="match status" value="1"/>
</dbReference>
<dbReference type="InterPro" id="IPR027417">
    <property type="entry name" value="P-loop_NTPase"/>
</dbReference>
<dbReference type="GO" id="GO:0000725">
    <property type="term" value="P:recombinational repair"/>
    <property type="evidence" value="ECO:0007669"/>
    <property type="project" value="TreeGrafter"/>
</dbReference>
<keyword evidence="6" id="KW-0413">Isomerase</keyword>
<organism evidence="13 14">
    <name type="scientific">Mesorhizobium prunaredense</name>
    <dbReference type="NCBI Taxonomy" id="1631249"/>
    <lineage>
        <taxon>Bacteria</taxon>
        <taxon>Pseudomonadati</taxon>
        <taxon>Pseudomonadota</taxon>
        <taxon>Alphaproteobacteria</taxon>
        <taxon>Hyphomicrobiales</taxon>
        <taxon>Phyllobacteriaceae</taxon>
        <taxon>Mesorhizobium</taxon>
    </lineage>
</organism>
<evidence type="ECO:0000259" key="12">
    <source>
        <dbReference type="PROSITE" id="PS51217"/>
    </source>
</evidence>
<dbReference type="PANTHER" id="PTHR11070:SF59">
    <property type="entry name" value="DNA 3'-5' HELICASE"/>
    <property type="match status" value="1"/>
</dbReference>
<dbReference type="Pfam" id="PF00580">
    <property type="entry name" value="UvrD-helicase"/>
    <property type="match status" value="1"/>
</dbReference>
<evidence type="ECO:0000256" key="6">
    <source>
        <dbReference type="ARBA" id="ARBA00023235"/>
    </source>
</evidence>
<dbReference type="GO" id="GO:0043138">
    <property type="term" value="F:3'-5' DNA helicase activity"/>
    <property type="evidence" value="ECO:0007669"/>
    <property type="project" value="UniProtKB-EC"/>
</dbReference>
<keyword evidence="3 10" id="KW-0378">Hydrolase</keyword>
<dbReference type="InterPro" id="IPR014017">
    <property type="entry name" value="DNA_helicase_UvrD-like_C"/>
</dbReference>
<comment type="similarity">
    <text evidence="1">Belongs to the helicase family. UvrD subfamily.</text>
</comment>
<keyword evidence="2 10" id="KW-0547">Nucleotide-binding</keyword>
<dbReference type="CDD" id="cd17932">
    <property type="entry name" value="DEXQc_UvrD"/>
    <property type="match status" value="1"/>
</dbReference>
<dbReference type="GO" id="GO:0005524">
    <property type="term" value="F:ATP binding"/>
    <property type="evidence" value="ECO:0007669"/>
    <property type="project" value="UniProtKB-UniRule"/>
</dbReference>
<dbReference type="Pfam" id="PF12705">
    <property type="entry name" value="PDDEXK_1"/>
    <property type="match status" value="1"/>
</dbReference>
<dbReference type="PROSITE" id="PS51217">
    <property type="entry name" value="UVRD_HELICASE_CTER"/>
    <property type="match status" value="1"/>
</dbReference>
<dbReference type="Pfam" id="PF06114">
    <property type="entry name" value="Peptidase_M78"/>
    <property type="match status" value="1"/>
</dbReference>
<evidence type="ECO:0000256" key="9">
    <source>
        <dbReference type="ARBA" id="ARBA00048988"/>
    </source>
</evidence>
<dbReference type="AlphaFoldDB" id="A0A1R3V4A2"/>
<proteinExistence type="inferred from homology"/>
<dbReference type="PROSITE" id="PS51198">
    <property type="entry name" value="UVRD_HELICASE_ATP_BIND"/>
    <property type="match status" value="1"/>
</dbReference>
<dbReference type="Pfam" id="PF13361">
    <property type="entry name" value="UvrD_C"/>
    <property type="match status" value="2"/>
</dbReference>
<dbReference type="Gene3D" id="3.40.50.300">
    <property type="entry name" value="P-loop containing nucleotide triphosphate hydrolases"/>
    <property type="match status" value="2"/>
</dbReference>
<feature type="domain" description="UvrD-like helicase C-terminal" evidence="12">
    <location>
        <begin position="490"/>
        <end position="769"/>
    </location>
</feature>
<dbReference type="InterPro" id="IPR010359">
    <property type="entry name" value="IrrE_HExxH"/>
</dbReference>
<comment type="catalytic activity">
    <reaction evidence="9">
        <text>ATP + H2O = ADP + phosphate + H(+)</text>
        <dbReference type="Rhea" id="RHEA:13065"/>
        <dbReference type="ChEBI" id="CHEBI:15377"/>
        <dbReference type="ChEBI" id="CHEBI:15378"/>
        <dbReference type="ChEBI" id="CHEBI:30616"/>
        <dbReference type="ChEBI" id="CHEBI:43474"/>
        <dbReference type="ChEBI" id="CHEBI:456216"/>
        <dbReference type="EC" id="5.6.2.4"/>
    </reaction>
</comment>
<dbReference type="STRING" id="1631249.BQ8794_180054"/>
<evidence type="ECO:0000256" key="3">
    <source>
        <dbReference type="ARBA" id="ARBA00022801"/>
    </source>
</evidence>
<dbReference type="InterPro" id="IPR013986">
    <property type="entry name" value="DExx_box_DNA_helicase_dom_sf"/>
</dbReference>
<evidence type="ECO:0000256" key="5">
    <source>
        <dbReference type="ARBA" id="ARBA00022840"/>
    </source>
</evidence>
<accession>A0A1R3V4A2</accession>